<protein>
    <submittedName>
        <fullName evidence="2">GWxTD domain-containing protein</fullName>
    </submittedName>
</protein>
<evidence type="ECO:0000313" key="2">
    <source>
        <dbReference type="EMBL" id="KAA9331176.1"/>
    </source>
</evidence>
<keyword evidence="3" id="KW-1185">Reference proteome</keyword>
<dbReference type="Pfam" id="PF20094">
    <property type="entry name" value="GWxTD_dom"/>
    <property type="match status" value="1"/>
</dbReference>
<sequence>MKILLWLPAFAAVLLSVGCSRPPVPSKQNHGFQYKPESAVHHDLRLEGDSLHVYLKFADAGYFASPRDLQFSYAVYLSYKEPDQIASDSLKIKPNQLRIIQNQVYLDFKIPVSKIKYPSVLLTKITPRFEPKNALRHDIPLTATAAKPYILLDGNTGLPLFQNYVTSGQSFFIAQAGVPSPGELKQYEASFTAALPPMAKKGTNVPPGLKKLNTFSFLADTLSLTQPGLYAIEIGGKQAGGLFVETSQSFPELTTAQDLIHPLIYLTSSEERKRLYEAKDPKAAIDKFWLDVASGNQAAARRLIRVYYERVADANRFFSAHKAGWLTDRGMIYLVFGAPDIVNRFGDREEWAYIANQNHGDVRFVFSKKENTFTQNHYELVRSAYLESIWYNMVEQWRSGTIAN</sequence>
<dbReference type="EMBL" id="VTWT01000008">
    <property type="protein sequence ID" value="KAA9331176.1"/>
    <property type="molecule type" value="Genomic_DNA"/>
</dbReference>
<evidence type="ECO:0000259" key="1">
    <source>
        <dbReference type="Pfam" id="PF20094"/>
    </source>
</evidence>
<proteinExistence type="predicted"/>
<accession>A0A5N1IS62</accession>
<dbReference type="InterPro" id="IPR030959">
    <property type="entry name" value="GWxTD_dom"/>
</dbReference>
<dbReference type="NCBIfam" id="TIGR04514">
    <property type="entry name" value="GWxTD_dom"/>
    <property type="match status" value="1"/>
</dbReference>
<dbReference type="AlphaFoldDB" id="A0A5N1IS62"/>
<dbReference type="Proteomes" id="UP000326570">
    <property type="component" value="Unassembled WGS sequence"/>
</dbReference>
<feature type="domain" description="GWxTD" evidence="1">
    <location>
        <begin position="228"/>
        <end position="399"/>
    </location>
</feature>
<dbReference type="PROSITE" id="PS51257">
    <property type="entry name" value="PROKAR_LIPOPROTEIN"/>
    <property type="match status" value="1"/>
</dbReference>
<evidence type="ECO:0000313" key="3">
    <source>
        <dbReference type="Proteomes" id="UP000326570"/>
    </source>
</evidence>
<reference evidence="2 3" key="1">
    <citation type="submission" date="2019-09" db="EMBL/GenBank/DDBJ databases">
        <title>Genome sequence of Adhaeribacter sp. M2.</title>
        <authorList>
            <person name="Srinivasan S."/>
        </authorList>
    </citation>
    <scope>NUCLEOTIDE SEQUENCE [LARGE SCALE GENOMIC DNA]</scope>
    <source>
        <strain evidence="2 3">M2</strain>
    </source>
</reference>
<dbReference type="RefSeq" id="WP_150904699.1">
    <property type="nucleotide sequence ID" value="NZ_VTWT01000008.1"/>
</dbReference>
<organism evidence="2 3">
    <name type="scientific">Adhaeribacter soli</name>
    <dbReference type="NCBI Taxonomy" id="2607655"/>
    <lineage>
        <taxon>Bacteria</taxon>
        <taxon>Pseudomonadati</taxon>
        <taxon>Bacteroidota</taxon>
        <taxon>Cytophagia</taxon>
        <taxon>Cytophagales</taxon>
        <taxon>Hymenobacteraceae</taxon>
        <taxon>Adhaeribacter</taxon>
    </lineage>
</organism>
<name>A0A5N1IS62_9BACT</name>
<comment type="caution">
    <text evidence="2">The sequence shown here is derived from an EMBL/GenBank/DDBJ whole genome shotgun (WGS) entry which is preliminary data.</text>
</comment>
<gene>
    <name evidence="2" type="ORF">F0P94_14890</name>
</gene>